<dbReference type="GO" id="GO:0016874">
    <property type="term" value="F:ligase activity"/>
    <property type="evidence" value="ECO:0007669"/>
    <property type="project" value="UniProtKB-KW"/>
</dbReference>
<evidence type="ECO:0000259" key="3">
    <source>
        <dbReference type="Pfam" id="PF00501"/>
    </source>
</evidence>
<reference evidence="5 6" key="1">
    <citation type="journal article" date="2019" name="Int. J. Syst. Evol. Microbiol.">
        <title>The Global Catalogue of Microorganisms (GCM) 10K type strain sequencing project: providing services to taxonomists for standard genome sequencing and annotation.</title>
        <authorList>
            <consortium name="The Broad Institute Genomics Platform"/>
            <consortium name="The Broad Institute Genome Sequencing Center for Infectious Disease"/>
            <person name="Wu L."/>
            <person name="Ma J."/>
        </authorList>
    </citation>
    <scope>NUCLEOTIDE SEQUENCE [LARGE SCALE GENOMIC DNA]</scope>
    <source>
        <strain evidence="5 6">JCM 9731</strain>
    </source>
</reference>
<dbReference type="PANTHER" id="PTHR43201">
    <property type="entry name" value="ACYL-COA SYNTHETASE"/>
    <property type="match status" value="1"/>
</dbReference>
<dbReference type="InterPro" id="IPR020845">
    <property type="entry name" value="AMP-binding_CS"/>
</dbReference>
<dbReference type="PROSITE" id="PS00455">
    <property type="entry name" value="AMP_BINDING"/>
    <property type="match status" value="1"/>
</dbReference>
<protein>
    <submittedName>
        <fullName evidence="5">Long-chain fatty acid--CoA ligase</fullName>
    </submittedName>
</protein>
<dbReference type="Proteomes" id="UP001500782">
    <property type="component" value="Unassembled WGS sequence"/>
</dbReference>
<dbReference type="InterPro" id="IPR045851">
    <property type="entry name" value="AMP-bd_C_sf"/>
</dbReference>
<dbReference type="Pfam" id="PF00501">
    <property type="entry name" value="AMP-binding"/>
    <property type="match status" value="1"/>
</dbReference>
<evidence type="ECO:0000259" key="4">
    <source>
        <dbReference type="Pfam" id="PF13193"/>
    </source>
</evidence>
<evidence type="ECO:0000313" key="6">
    <source>
        <dbReference type="Proteomes" id="UP001500782"/>
    </source>
</evidence>
<gene>
    <name evidence="5" type="ORF">GCM10008967_01110</name>
</gene>
<dbReference type="InterPro" id="IPR025110">
    <property type="entry name" value="AMP-bd_C"/>
</dbReference>
<feature type="domain" description="AMP-dependent synthetase/ligase" evidence="3">
    <location>
        <begin position="10"/>
        <end position="360"/>
    </location>
</feature>
<accession>A0ABN0VPZ9</accession>
<dbReference type="PANTHER" id="PTHR43201:SF5">
    <property type="entry name" value="MEDIUM-CHAIN ACYL-COA LIGASE ACSF2, MITOCHONDRIAL"/>
    <property type="match status" value="1"/>
</dbReference>
<keyword evidence="2 5" id="KW-0436">Ligase</keyword>
<dbReference type="Pfam" id="PF13193">
    <property type="entry name" value="AMP-binding_C"/>
    <property type="match status" value="1"/>
</dbReference>
<dbReference type="EMBL" id="BAAADJ010000002">
    <property type="protein sequence ID" value="GAA0314380.1"/>
    <property type="molecule type" value="Genomic_DNA"/>
</dbReference>
<evidence type="ECO:0000313" key="5">
    <source>
        <dbReference type="EMBL" id="GAA0314380.1"/>
    </source>
</evidence>
<dbReference type="RefSeq" id="WP_343795389.1">
    <property type="nucleotide sequence ID" value="NZ_BAAADJ010000002.1"/>
</dbReference>
<dbReference type="CDD" id="cd17631">
    <property type="entry name" value="FACL_FadD13-like"/>
    <property type="match status" value="1"/>
</dbReference>
<dbReference type="InterPro" id="IPR042099">
    <property type="entry name" value="ANL_N_sf"/>
</dbReference>
<comment type="caution">
    <text evidence="5">The sequence shown here is derived from an EMBL/GenBank/DDBJ whole genome shotgun (WGS) entry which is preliminary data.</text>
</comment>
<feature type="domain" description="AMP-binding enzyme C-terminal" evidence="4">
    <location>
        <begin position="410"/>
        <end position="483"/>
    </location>
</feature>
<evidence type="ECO:0000256" key="2">
    <source>
        <dbReference type="ARBA" id="ARBA00022598"/>
    </source>
</evidence>
<comment type="similarity">
    <text evidence="1">Belongs to the ATP-dependent AMP-binding enzyme family.</text>
</comment>
<evidence type="ECO:0000256" key="1">
    <source>
        <dbReference type="ARBA" id="ARBA00006432"/>
    </source>
</evidence>
<proteinExistence type="inferred from homology"/>
<sequence>MVVELNWISHRARLSAGEVAVVDGETNESFTFQDLDQRSTSLAYHLQQKGINKGDRVALISPNDLSYLDLLLACSKIGAIFVPLNWRLSTKEIEWILKDSRPSIVFYHSEYGEKVSGFDPKKTIQLDNEQYRQLVTTKDAPFYIPVEQSERDGLAMIYTGGTTGKPKGVILSHQSILWNAMNTVISWNLSKEDATLTVLPMFHTGGLNALTIPILLMGGKVVLSHSFTPKKATQLINEHGCTIILFVPTMYQAFIQSKEFQEHSYPSMKVFLSGGAPCPLEIYDAFKQKGILFKEGYGLTEAGPNNFYIDPEMAYEKRGSVGKPMMFNEVKIMTENQQEAKPHEIGELLLKGKHAFENYWNNPEATLETKRDGWLATGDLAKRDEEGYFYIVGRKKDTIITGGENVHPLEVEHCLVQHPAVVEAAVVGIPDSFWGEKVTAFLVVKQVVSAEELTSFCAEQLGRYKIPKSYHILEELPKTHVGKIDKKELKEMGLKMS</sequence>
<dbReference type="Gene3D" id="3.40.50.12780">
    <property type="entry name" value="N-terminal domain of ligase-like"/>
    <property type="match status" value="1"/>
</dbReference>
<dbReference type="InterPro" id="IPR000873">
    <property type="entry name" value="AMP-dep_synth/lig_dom"/>
</dbReference>
<dbReference type="SUPFAM" id="SSF56801">
    <property type="entry name" value="Acetyl-CoA synthetase-like"/>
    <property type="match status" value="1"/>
</dbReference>
<name>A0ABN0VPZ9_9BACI</name>
<organism evidence="5 6">
    <name type="scientific">Bacillus carboniphilus</name>
    <dbReference type="NCBI Taxonomy" id="86663"/>
    <lineage>
        <taxon>Bacteria</taxon>
        <taxon>Bacillati</taxon>
        <taxon>Bacillota</taxon>
        <taxon>Bacilli</taxon>
        <taxon>Bacillales</taxon>
        <taxon>Bacillaceae</taxon>
        <taxon>Bacillus</taxon>
    </lineage>
</organism>
<keyword evidence="6" id="KW-1185">Reference proteome</keyword>
<dbReference type="Gene3D" id="3.30.300.30">
    <property type="match status" value="1"/>
</dbReference>